<proteinExistence type="predicted"/>
<keyword evidence="4" id="KW-0378">Hydrolase</keyword>
<dbReference type="InterPro" id="IPR041266">
    <property type="entry name" value="EDS1_EP"/>
</dbReference>
<keyword evidence="6" id="KW-0539">Nucleus</keyword>
<accession>A0A8J4W0D3</accession>
<evidence type="ECO:0000256" key="1">
    <source>
        <dbReference type="ARBA" id="ARBA00004123"/>
    </source>
</evidence>
<dbReference type="SUPFAM" id="SSF53474">
    <property type="entry name" value="alpha/beta-Hydrolases"/>
    <property type="match status" value="1"/>
</dbReference>
<evidence type="ECO:0000259" key="7">
    <source>
        <dbReference type="Pfam" id="PF01764"/>
    </source>
</evidence>
<feature type="domain" description="EDS1 EP" evidence="8">
    <location>
        <begin position="310"/>
        <end position="505"/>
    </location>
</feature>
<evidence type="ECO:0000256" key="6">
    <source>
        <dbReference type="ARBA" id="ARBA00023242"/>
    </source>
</evidence>
<feature type="domain" description="Fungal lipase-type" evidence="7">
    <location>
        <begin position="12"/>
        <end position="95"/>
    </location>
</feature>
<evidence type="ECO:0000256" key="3">
    <source>
        <dbReference type="ARBA" id="ARBA00022490"/>
    </source>
</evidence>
<evidence type="ECO:0000313" key="9">
    <source>
        <dbReference type="EMBL" id="KAF3964781.1"/>
    </source>
</evidence>
<keyword evidence="5" id="KW-0611">Plant defense</keyword>
<feature type="non-terminal residue" evidence="9">
    <location>
        <position position="1"/>
    </location>
</feature>
<dbReference type="InterPro" id="IPR029058">
    <property type="entry name" value="AB_hydrolase_fold"/>
</dbReference>
<keyword evidence="3" id="KW-0963">Cytoplasm</keyword>
<comment type="caution">
    <text evidence="9">The sequence shown here is derived from an EMBL/GenBank/DDBJ whole genome shotgun (WGS) entry which is preliminary data.</text>
</comment>
<evidence type="ECO:0000259" key="8">
    <source>
        <dbReference type="Pfam" id="PF18117"/>
    </source>
</evidence>
<evidence type="ECO:0000256" key="4">
    <source>
        <dbReference type="ARBA" id="ARBA00022801"/>
    </source>
</evidence>
<dbReference type="GO" id="GO:0016787">
    <property type="term" value="F:hydrolase activity"/>
    <property type="evidence" value="ECO:0007669"/>
    <property type="project" value="UniProtKB-KW"/>
</dbReference>
<dbReference type="OrthoDB" id="426718at2759"/>
<sequence>VAEYDYIIQVEKAKNKKKQIVFTGHSTGGSVATLATIWFLEKYWRSDASAASPLCLTFGCPLTGNRIFSHALRREKWAPYFIHFVMRYDIVPRILLAPISSIEQEFQPILQFLNPKSTRASTNTPLEALNFYTNVMKNASSVASHAACSLMGNTNLLLETTTNFTALSPYKPFGTFVFCTGNRKLVILSNPDAVLQLLFYSSQLDNEAECLDVAQRSLQQHFGYENELKDCFNKLDAVLLESLEKLPLSADSTTTSSDITTINAALKDLGLSTRARLCLCAAGELEKRKIGNKNNIDLKKVDIAMKFLQEDYKLSCEHQGRGCYDSFKIQESPKELDFEANVKRLELAGIWDEIIEKLKWYDLPDEFEGEKEWIDLGTEYRRLVEPLDIANFYRHSKNDDTGPYMEKGRPKRYKFTQRWLEHAQRKPAGFFGESCFWADVEELRIKTSDKEGFAPFKDKVLKLEKQAKEWINDKVLGKDVLMENSTFVVWWKKQPESHKLASCINDIEGFTITSA</sequence>
<dbReference type="InterPro" id="IPR044214">
    <property type="entry name" value="EDS1-like"/>
</dbReference>
<dbReference type="PANTHER" id="PTHR47090">
    <property type="entry name" value="PROTEIN EDS1-RELATED"/>
    <property type="match status" value="1"/>
</dbReference>
<dbReference type="Pfam" id="PF01764">
    <property type="entry name" value="Lipase_3"/>
    <property type="match status" value="1"/>
</dbReference>
<dbReference type="GO" id="GO:0006629">
    <property type="term" value="P:lipid metabolic process"/>
    <property type="evidence" value="ECO:0007669"/>
    <property type="project" value="InterPro"/>
</dbReference>
<organism evidence="9 10">
    <name type="scientific">Castanea mollissima</name>
    <name type="common">Chinese chestnut</name>
    <dbReference type="NCBI Taxonomy" id="60419"/>
    <lineage>
        <taxon>Eukaryota</taxon>
        <taxon>Viridiplantae</taxon>
        <taxon>Streptophyta</taxon>
        <taxon>Embryophyta</taxon>
        <taxon>Tracheophyta</taxon>
        <taxon>Spermatophyta</taxon>
        <taxon>Magnoliopsida</taxon>
        <taxon>eudicotyledons</taxon>
        <taxon>Gunneridae</taxon>
        <taxon>Pentapetalae</taxon>
        <taxon>rosids</taxon>
        <taxon>fabids</taxon>
        <taxon>Fagales</taxon>
        <taxon>Fagaceae</taxon>
        <taxon>Castanea</taxon>
    </lineage>
</organism>
<dbReference type="EMBL" id="JRKL02001314">
    <property type="protein sequence ID" value="KAF3964781.1"/>
    <property type="molecule type" value="Genomic_DNA"/>
</dbReference>
<dbReference type="Pfam" id="PF18117">
    <property type="entry name" value="EDS1_EP"/>
    <property type="match status" value="1"/>
</dbReference>
<dbReference type="GO" id="GO:0006952">
    <property type="term" value="P:defense response"/>
    <property type="evidence" value="ECO:0007669"/>
    <property type="project" value="UniProtKB-KW"/>
</dbReference>
<evidence type="ECO:0000256" key="2">
    <source>
        <dbReference type="ARBA" id="ARBA00004496"/>
    </source>
</evidence>
<dbReference type="Gene3D" id="3.40.50.1820">
    <property type="entry name" value="alpha/beta hydrolase"/>
    <property type="match status" value="1"/>
</dbReference>
<gene>
    <name evidence="9" type="ORF">CMV_010964</name>
</gene>
<reference evidence="9" key="1">
    <citation type="submission" date="2020-03" db="EMBL/GenBank/DDBJ databases">
        <title>Castanea mollissima Vanexum genome sequencing.</title>
        <authorList>
            <person name="Staton M."/>
        </authorList>
    </citation>
    <scope>NUCLEOTIDE SEQUENCE</scope>
    <source>
        <tissue evidence="9">Leaf</tissue>
    </source>
</reference>
<evidence type="ECO:0000313" key="10">
    <source>
        <dbReference type="Proteomes" id="UP000737018"/>
    </source>
</evidence>
<name>A0A8J4W0D3_9ROSI</name>
<comment type="subcellular location">
    <subcellularLocation>
        <location evidence="2">Cytoplasm</location>
    </subcellularLocation>
    <subcellularLocation>
        <location evidence="1">Nucleus</location>
    </subcellularLocation>
</comment>
<dbReference type="Proteomes" id="UP000737018">
    <property type="component" value="Unassembled WGS sequence"/>
</dbReference>
<dbReference type="InterPro" id="IPR002921">
    <property type="entry name" value="Fungal_lipase-type"/>
</dbReference>
<evidence type="ECO:0000256" key="5">
    <source>
        <dbReference type="ARBA" id="ARBA00022821"/>
    </source>
</evidence>
<dbReference type="PANTHER" id="PTHR47090:SF2">
    <property type="entry name" value="PROTEIN EDS1-RELATED"/>
    <property type="match status" value="1"/>
</dbReference>
<dbReference type="AlphaFoldDB" id="A0A8J4W0D3"/>
<protein>
    <submittedName>
        <fullName evidence="9">Uncharacterized protein</fullName>
    </submittedName>
</protein>
<dbReference type="GO" id="GO:0005737">
    <property type="term" value="C:cytoplasm"/>
    <property type="evidence" value="ECO:0007669"/>
    <property type="project" value="UniProtKB-SubCell"/>
</dbReference>
<dbReference type="GO" id="GO:0005634">
    <property type="term" value="C:nucleus"/>
    <property type="evidence" value="ECO:0007669"/>
    <property type="project" value="UniProtKB-SubCell"/>
</dbReference>
<keyword evidence="10" id="KW-1185">Reference proteome</keyword>